<organism evidence="16 17">
    <name type="scientific">Monopterus albus</name>
    <name type="common">Swamp eel</name>
    <dbReference type="NCBI Taxonomy" id="43700"/>
    <lineage>
        <taxon>Eukaryota</taxon>
        <taxon>Metazoa</taxon>
        <taxon>Chordata</taxon>
        <taxon>Craniata</taxon>
        <taxon>Vertebrata</taxon>
        <taxon>Euteleostomi</taxon>
        <taxon>Actinopterygii</taxon>
        <taxon>Neopterygii</taxon>
        <taxon>Teleostei</taxon>
        <taxon>Neoteleostei</taxon>
        <taxon>Acanthomorphata</taxon>
        <taxon>Anabantaria</taxon>
        <taxon>Synbranchiformes</taxon>
        <taxon>Synbranchidae</taxon>
        <taxon>Monopterus</taxon>
    </lineage>
</organism>
<evidence type="ECO:0000256" key="6">
    <source>
        <dbReference type="ARBA" id="ARBA00023098"/>
    </source>
</evidence>
<evidence type="ECO:0000259" key="15">
    <source>
        <dbReference type="Pfam" id="PF00501"/>
    </source>
</evidence>
<dbReference type="SUPFAM" id="SSF56801">
    <property type="entry name" value="Acetyl-CoA synthetase-like"/>
    <property type="match status" value="1"/>
</dbReference>
<proteinExistence type="inferred from homology"/>
<dbReference type="Gene3D" id="3.40.50.12780">
    <property type="entry name" value="N-terminal domain of ligase-like"/>
    <property type="match status" value="1"/>
</dbReference>
<evidence type="ECO:0000256" key="2">
    <source>
        <dbReference type="ARBA" id="ARBA00022598"/>
    </source>
</evidence>
<evidence type="ECO:0000256" key="13">
    <source>
        <dbReference type="ARBA" id="ARBA00049139"/>
    </source>
</evidence>
<dbReference type="GO" id="GO:0016020">
    <property type="term" value="C:membrane"/>
    <property type="evidence" value="ECO:0007669"/>
    <property type="project" value="TreeGrafter"/>
</dbReference>
<dbReference type="InterPro" id="IPR000873">
    <property type="entry name" value="AMP-dep_synth/lig_dom"/>
</dbReference>
<evidence type="ECO:0000256" key="12">
    <source>
        <dbReference type="ARBA" id="ARBA00024565"/>
    </source>
</evidence>
<evidence type="ECO:0000256" key="11">
    <source>
        <dbReference type="ARBA" id="ARBA00024548"/>
    </source>
</evidence>
<keyword evidence="2 14" id="KW-0436">Ligase</keyword>
<keyword evidence="4 14" id="KW-0276">Fatty acid metabolism</keyword>
<dbReference type="EC" id="6.2.1.3" evidence="14"/>
<dbReference type="AlphaFoldDB" id="A0A3Q3J002"/>
<dbReference type="Ensembl" id="ENSMALT00000009918.1">
    <property type="protein sequence ID" value="ENSMALP00000009715.1"/>
    <property type="gene ID" value="ENSMALG00000006885.1"/>
</dbReference>
<dbReference type="GO" id="GO:0047676">
    <property type="term" value="F:arachidonate-CoA ligase activity"/>
    <property type="evidence" value="ECO:0007669"/>
    <property type="project" value="UniProtKB-EC"/>
</dbReference>
<keyword evidence="3 14" id="KW-0547">Nucleotide-binding</keyword>
<evidence type="ECO:0000256" key="7">
    <source>
        <dbReference type="ARBA" id="ARBA00024469"/>
    </source>
</evidence>
<name>A0A3Q3J002_MONAL</name>
<evidence type="ECO:0000256" key="8">
    <source>
        <dbReference type="ARBA" id="ARBA00024484"/>
    </source>
</evidence>
<comment type="catalytic activity">
    <reaction evidence="9">
        <text>12-hydroxy-(5Z,8Z,10E,14Z)-eicosatetraenoate + ATP + CoA = 12-hydroxy-(5Z,8Z,10E,14Z)-eicosatetraenoyl-CoA + AMP + diphosphate</text>
        <dbReference type="Rhea" id="RHEA:52112"/>
        <dbReference type="ChEBI" id="CHEBI:30616"/>
        <dbReference type="ChEBI" id="CHEBI:33019"/>
        <dbReference type="ChEBI" id="CHEBI:57287"/>
        <dbReference type="ChEBI" id="CHEBI:90718"/>
        <dbReference type="ChEBI" id="CHEBI:136408"/>
        <dbReference type="ChEBI" id="CHEBI:456215"/>
    </reaction>
    <physiologicalReaction direction="left-to-right" evidence="9">
        <dbReference type="Rhea" id="RHEA:52113"/>
    </physiologicalReaction>
</comment>
<evidence type="ECO:0000256" key="5">
    <source>
        <dbReference type="ARBA" id="ARBA00022840"/>
    </source>
</evidence>
<dbReference type="Pfam" id="PF00501">
    <property type="entry name" value="AMP-binding"/>
    <property type="match status" value="1"/>
</dbReference>
<comment type="catalytic activity">
    <reaction evidence="7">
        <text>5-hydroxy-(6E,8Z,11Z,14Z)-eicosatetraenoate + ATP + CoA = 5-hydroxy-(6E,8Z,11Z,14Z)-eicosatetraenoyl-CoA + AMP + diphosphate</text>
        <dbReference type="Rhea" id="RHEA:52108"/>
        <dbReference type="ChEBI" id="CHEBI:30616"/>
        <dbReference type="ChEBI" id="CHEBI:33019"/>
        <dbReference type="ChEBI" id="CHEBI:57287"/>
        <dbReference type="ChEBI" id="CHEBI:65341"/>
        <dbReference type="ChEBI" id="CHEBI:136407"/>
        <dbReference type="ChEBI" id="CHEBI:456215"/>
    </reaction>
    <physiologicalReaction direction="left-to-right" evidence="7">
        <dbReference type="Rhea" id="RHEA:52109"/>
    </physiologicalReaction>
</comment>
<dbReference type="InterPro" id="IPR020845">
    <property type="entry name" value="AMP-binding_CS"/>
</dbReference>
<comment type="catalytic activity">
    <reaction evidence="11">
        <text>(5Z,8Z,11Z,14Z)-eicosatetraenoate + ATP + CoA = (5Z,8Z,11Z,14Z)-eicosatetraenoyl-CoA + AMP + diphosphate</text>
        <dbReference type="Rhea" id="RHEA:19713"/>
        <dbReference type="ChEBI" id="CHEBI:30616"/>
        <dbReference type="ChEBI" id="CHEBI:32395"/>
        <dbReference type="ChEBI" id="CHEBI:33019"/>
        <dbReference type="ChEBI" id="CHEBI:57287"/>
        <dbReference type="ChEBI" id="CHEBI:57368"/>
        <dbReference type="ChEBI" id="CHEBI:456215"/>
        <dbReference type="EC" id="6.2.1.15"/>
    </reaction>
    <physiologicalReaction direction="left-to-right" evidence="11">
        <dbReference type="Rhea" id="RHEA:19714"/>
    </physiologicalReaction>
</comment>
<comment type="catalytic activity">
    <reaction evidence="10">
        <text>15-hydroxy-(5Z,8Z,11Z,13E)-eicosatetraenoate + ATP + CoA = 15-hydroxy-(5Z,8Z,11Z,13E)-eicosatetraenoyl-CoA + AMP + diphosphate</text>
        <dbReference type="Rhea" id="RHEA:52116"/>
        <dbReference type="ChEBI" id="CHEBI:30616"/>
        <dbReference type="ChEBI" id="CHEBI:33019"/>
        <dbReference type="ChEBI" id="CHEBI:57287"/>
        <dbReference type="ChEBI" id="CHEBI:78832"/>
        <dbReference type="ChEBI" id="CHEBI:136409"/>
        <dbReference type="ChEBI" id="CHEBI:456215"/>
    </reaction>
    <physiologicalReaction direction="left-to-right" evidence="10">
        <dbReference type="Rhea" id="RHEA:52117"/>
    </physiologicalReaction>
</comment>
<dbReference type="PANTHER" id="PTHR43272">
    <property type="entry name" value="LONG-CHAIN-FATTY-ACID--COA LIGASE"/>
    <property type="match status" value="1"/>
</dbReference>
<reference evidence="16" key="2">
    <citation type="submission" date="2025-09" db="UniProtKB">
        <authorList>
            <consortium name="Ensembl"/>
        </authorList>
    </citation>
    <scope>IDENTIFICATION</scope>
</reference>
<accession>A0A3Q3J002</accession>
<dbReference type="GO" id="GO:0005524">
    <property type="term" value="F:ATP binding"/>
    <property type="evidence" value="ECO:0007669"/>
    <property type="project" value="UniProtKB-KW"/>
</dbReference>
<evidence type="ECO:0000256" key="4">
    <source>
        <dbReference type="ARBA" id="ARBA00022832"/>
    </source>
</evidence>
<comment type="catalytic activity">
    <reaction evidence="13">
        <text>hexadecanoate + ATP + CoA = hexadecanoyl-CoA + AMP + diphosphate</text>
        <dbReference type="Rhea" id="RHEA:30751"/>
        <dbReference type="ChEBI" id="CHEBI:7896"/>
        <dbReference type="ChEBI" id="CHEBI:30616"/>
        <dbReference type="ChEBI" id="CHEBI:33019"/>
        <dbReference type="ChEBI" id="CHEBI:57287"/>
        <dbReference type="ChEBI" id="CHEBI:57379"/>
        <dbReference type="ChEBI" id="CHEBI:456215"/>
    </reaction>
    <physiologicalReaction direction="left-to-right" evidence="13">
        <dbReference type="Rhea" id="RHEA:30752"/>
    </physiologicalReaction>
</comment>
<comment type="catalytic activity">
    <reaction evidence="12">
        <text>(E)-hexadec-2-enoate + ATP + CoA = (2E)-hexadecenoyl-CoA + AMP + diphosphate</text>
        <dbReference type="Rhea" id="RHEA:36139"/>
        <dbReference type="ChEBI" id="CHEBI:30616"/>
        <dbReference type="ChEBI" id="CHEBI:33019"/>
        <dbReference type="ChEBI" id="CHEBI:57287"/>
        <dbReference type="ChEBI" id="CHEBI:61526"/>
        <dbReference type="ChEBI" id="CHEBI:72745"/>
        <dbReference type="ChEBI" id="CHEBI:456215"/>
    </reaction>
    <physiologicalReaction direction="left-to-right" evidence="12">
        <dbReference type="Rhea" id="RHEA:36140"/>
    </physiologicalReaction>
</comment>
<evidence type="ECO:0000256" key="3">
    <source>
        <dbReference type="ARBA" id="ARBA00022741"/>
    </source>
</evidence>
<dbReference type="GO" id="GO:0005783">
    <property type="term" value="C:endoplasmic reticulum"/>
    <property type="evidence" value="ECO:0007669"/>
    <property type="project" value="TreeGrafter"/>
</dbReference>
<evidence type="ECO:0000256" key="10">
    <source>
        <dbReference type="ARBA" id="ARBA00024532"/>
    </source>
</evidence>
<dbReference type="PROSITE" id="PS00455">
    <property type="entry name" value="AMP_BINDING"/>
    <property type="match status" value="1"/>
</dbReference>
<protein>
    <recommendedName>
        <fullName evidence="14">Long-chain-fatty-acid--CoA ligase</fullName>
        <ecNumber evidence="14">6.2.1.3</ecNumber>
    </recommendedName>
</protein>
<dbReference type="InterPro" id="IPR045311">
    <property type="entry name" value="LC-FACS_euk"/>
</dbReference>
<reference evidence="16" key="1">
    <citation type="submission" date="2025-08" db="UniProtKB">
        <authorList>
            <consortium name="Ensembl"/>
        </authorList>
    </citation>
    <scope>IDENTIFICATION</scope>
</reference>
<comment type="function">
    <text evidence="14">Catalyzes the conversion of long-chain fatty acids to their active form acyl-CoAs for both synthesis of cellular lipids, and degradation via beta-oxidation.</text>
</comment>
<keyword evidence="5 14" id="KW-0067">ATP-binding</keyword>
<evidence type="ECO:0000313" key="16">
    <source>
        <dbReference type="Ensembl" id="ENSMALP00000009715.1"/>
    </source>
</evidence>
<comment type="similarity">
    <text evidence="1 14">Belongs to the ATP-dependent AMP-binding enzyme family.</text>
</comment>
<evidence type="ECO:0000256" key="1">
    <source>
        <dbReference type="ARBA" id="ARBA00006432"/>
    </source>
</evidence>
<keyword evidence="17" id="KW-1185">Reference proteome</keyword>
<dbReference type="CDD" id="cd05927">
    <property type="entry name" value="LC-FACS_euk"/>
    <property type="match status" value="1"/>
</dbReference>
<feature type="domain" description="AMP-dependent synthetase/ligase" evidence="15">
    <location>
        <begin position="132"/>
        <end position="535"/>
    </location>
</feature>
<evidence type="ECO:0000313" key="17">
    <source>
        <dbReference type="Proteomes" id="UP000261600"/>
    </source>
</evidence>
<sequence>MHFQDWLRSLYFSTGSKASESEDFWCLLPSLHLSSFSLSLSPLSLLGLGALASFAVCWLATRPRPVRPPCDLQAQSVAVNGDPSCRRSALLKDDSLLEFYYEDTRTVYDMFLRGLEISGNGPCLGFRKPGEPYQWISYTEVAEQAQVLGSGLLAKGCQPNPQQFVGIFAQNRPEWIMSELACYTYSMAVVPLYDTLGLEAMVHILNLAEISLVICDREEKAASLLENKEKGRTLKLSCLVLFNDFSDAFAERAKNCEVEVLKLEQLMDLGRQNLKDPVPPQPQDLAVVCFTSGTTGKPKGAMITHGNIASNTSSVIKILEGSFAIQQEDVSISYLPLAHMFERMIQVTMFCHGARVGFYQGDISLLMDDIKTLKPTFLPVVPRLLNRIYDKILGSVTSPLRRALLHYAVRRKQAELRSGVIRNNSLWDKLVFNRIHASLGGNLRFALTSSAPISPTVLSFLRATLGCIIFEGYGQTECTGGCTFSLPGDCSAGHIGAPLPCAMVKLVDIPEMDYCAKNGEGEICIRGPSVFKGYLKDPERTAEALDSDGWLHSGDVGQWLPNGTLRIIDRKKHIFKLSQGEYIAPEKIENIYMRCVPVLQVYVHGDSLQVKDLYLHPEMFSVANGLLTPTLKSRRADIRRVFKEQLSSMYSKTAI</sequence>
<evidence type="ECO:0000256" key="9">
    <source>
        <dbReference type="ARBA" id="ARBA00024495"/>
    </source>
</evidence>
<dbReference type="PANTHER" id="PTHR43272:SF36">
    <property type="entry name" value="LONG-CHAIN-FATTY-ACID--COA LIGASE"/>
    <property type="match status" value="1"/>
</dbReference>
<keyword evidence="6 14" id="KW-0443">Lipid metabolism</keyword>
<comment type="catalytic activity">
    <reaction evidence="8">
        <text>a long-chain fatty acid + ATP + CoA = a long-chain fatty acyl-CoA + AMP + diphosphate</text>
        <dbReference type="Rhea" id="RHEA:15421"/>
        <dbReference type="ChEBI" id="CHEBI:30616"/>
        <dbReference type="ChEBI" id="CHEBI:33019"/>
        <dbReference type="ChEBI" id="CHEBI:57287"/>
        <dbReference type="ChEBI" id="CHEBI:57560"/>
        <dbReference type="ChEBI" id="CHEBI:83139"/>
        <dbReference type="ChEBI" id="CHEBI:456215"/>
        <dbReference type="EC" id="6.2.1.3"/>
    </reaction>
    <physiologicalReaction direction="left-to-right" evidence="8">
        <dbReference type="Rhea" id="RHEA:15422"/>
    </physiologicalReaction>
</comment>
<dbReference type="Proteomes" id="UP000261600">
    <property type="component" value="Unplaced"/>
</dbReference>
<evidence type="ECO:0000256" key="14">
    <source>
        <dbReference type="RuleBase" id="RU369030"/>
    </source>
</evidence>
<dbReference type="InterPro" id="IPR042099">
    <property type="entry name" value="ANL_N_sf"/>
</dbReference>